<feature type="coiled-coil region" evidence="1">
    <location>
        <begin position="335"/>
        <end position="376"/>
    </location>
</feature>
<dbReference type="PANTHER" id="PTHR33499">
    <property type="entry name" value="OS12G0282400 PROTEIN-RELATED"/>
    <property type="match status" value="1"/>
</dbReference>
<dbReference type="PANTHER" id="PTHR33499:SF11">
    <property type="entry name" value="NO APICAL MERISTEM-ASSOCIATED C-TERMINAL DOMAIN-CONTAINING PROTEIN"/>
    <property type="match status" value="1"/>
</dbReference>
<proteinExistence type="predicted"/>
<keyword evidence="1" id="KW-0175">Coiled coil</keyword>
<organism evidence="3 4">
    <name type="scientific">Papaver somniferum</name>
    <name type="common">Opium poppy</name>
    <dbReference type="NCBI Taxonomy" id="3469"/>
    <lineage>
        <taxon>Eukaryota</taxon>
        <taxon>Viridiplantae</taxon>
        <taxon>Streptophyta</taxon>
        <taxon>Embryophyta</taxon>
        <taxon>Tracheophyta</taxon>
        <taxon>Spermatophyta</taxon>
        <taxon>Magnoliopsida</taxon>
        <taxon>Ranunculales</taxon>
        <taxon>Papaveraceae</taxon>
        <taxon>Papaveroideae</taxon>
        <taxon>Papaver</taxon>
    </lineage>
</organism>
<dbReference type="Proteomes" id="UP000316621">
    <property type="component" value="Chromosome 2"/>
</dbReference>
<protein>
    <recommendedName>
        <fullName evidence="5">Transposase, Ptta/En/Spm, plant</fullName>
    </recommendedName>
</protein>
<evidence type="ECO:0000313" key="3">
    <source>
        <dbReference type="EMBL" id="RZC52716.1"/>
    </source>
</evidence>
<accession>A0A4Y7IX35</accession>
<evidence type="ECO:0000313" key="4">
    <source>
        <dbReference type="Proteomes" id="UP000316621"/>
    </source>
</evidence>
<name>A0A4Y7IX35_PAPSO</name>
<evidence type="ECO:0000256" key="1">
    <source>
        <dbReference type="SAM" id="Coils"/>
    </source>
</evidence>
<gene>
    <name evidence="3" type="ORF">C5167_021138</name>
</gene>
<keyword evidence="4" id="KW-1185">Reference proteome</keyword>
<evidence type="ECO:0008006" key="5">
    <source>
        <dbReference type="Google" id="ProtNLM"/>
    </source>
</evidence>
<feature type="region of interest" description="Disordered" evidence="2">
    <location>
        <begin position="387"/>
        <end position="409"/>
    </location>
</feature>
<dbReference type="Gramene" id="RZC52716">
    <property type="protein sequence ID" value="RZC52716"/>
    <property type="gene ID" value="C5167_021138"/>
</dbReference>
<dbReference type="EMBL" id="CM010716">
    <property type="protein sequence ID" value="RZC52716.1"/>
    <property type="molecule type" value="Genomic_DNA"/>
</dbReference>
<dbReference type="AlphaFoldDB" id="A0A4Y7IX35"/>
<reference evidence="3 4" key="1">
    <citation type="journal article" date="2018" name="Science">
        <title>The opium poppy genome and morphinan production.</title>
        <authorList>
            <person name="Guo L."/>
            <person name="Winzer T."/>
            <person name="Yang X."/>
            <person name="Li Y."/>
            <person name="Ning Z."/>
            <person name="He Z."/>
            <person name="Teodor R."/>
            <person name="Lu Y."/>
            <person name="Bowser T.A."/>
            <person name="Graham I.A."/>
            <person name="Ye K."/>
        </authorList>
    </citation>
    <scope>NUCLEOTIDE SEQUENCE [LARGE SCALE GENOMIC DNA]</scope>
    <source>
        <strain evidence="4">cv. HN1</strain>
        <tissue evidence="3">Leaves</tissue>
    </source>
</reference>
<dbReference type="OMA" id="YEERWIR"/>
<sequence>MINIKPSPSIGYNINHDDFSFQGCILHQYDTLRQHKSHNPATTTNLPKINKGGRGDALNAKINDHIRKKNEKPTITIKPGKKIPTGDWATEFQTEIGIIVRKFAPWSTRPKWKSIGKSDLKKFYDLILEKFTIDLHVVRIQKAVNTMLANEYRQFRCTLHKHYLQYKQDGTERENPHHQVKQEDWEKICTWFESDEQVALKVKKSREANKTIHCTGSKPFARYREEMVIVLSLLYKFMVNTVSNFFLWGNLHCDPETGEVVEQIEFYKLTHCKNDVWICHTAEENYGKMLELRAAPTPEGSTPLTDAQICEEVVGVRSGYVKGLGHGDEKPSSSSIEYNAELGEALRRADEAEKRNKKLEERVDEQNRTIQGLVTDTMDIRRMLLEMQGNSQSTPENRQSTPENHQSTS</sequence>
<evidence type="ECO:0000256" key="2">
    <source>
        <dbReference type="SAM" id="MobiDB-lite"/>
    </source>
</evidence>
<feature type="compositionally biased region" description="Polar residues" evidence="2">
    <location>
        <begin position="388"/>
        <end position="409"/>
    </location>
</feature>